<comment type="caution">
    <text evidence="1">The sequence shown here is derived from an EMBL/GenBank/DDBJ whole genome shotgun (WGS) entry which is preliminary data.</text>
</comment>
<sequence length="121" mass="13533">MPQTSSRQLLLQVLQCLPPDLRIPQPIFGEYDTLLSERCLVTQAVFYNIPEVKPRQEVFCVTRGAYIGVVAGWENALNCILGVPGAVHYRVDSIAIGEEKIRNAIDEAHIEMVEPWASPDL</sequence>
<protein>
    <submittedName>
        <fullName evidence="1">Uncharacterized protein</fullName>
    </submittedName>
</protein>
<dbReference type="RefSeq" id="XP_041230511.1">
    <property type="nucleotide sequence ID" value="XM_041376609.1"/>
</dbReference>
<name>A0AAD4EF68_9AGAM</name>
<keyword evidence="2" id="KW-1185">Reference proteome</keyword>
<accession>A0AAD4EF68</accession>
<reference evidence="1" key="1">
    <citation type="journal article" date="2020" name="New Phytol.">
        <title>Comparative genomics reveals dynamic genome evolution in host specialist ectomycorrhizal fungi.</title>
        <authorList>
            <person name="Lofgren L.A."/>
            <person name="Nguyen N.H."/>
            <person name="Vilgalys R."/>
            <person name="Ruytinx J."/>
            <person name="Liao H.L."/>
            <person name="Branco S."/>
            <person name="Kuo A."/>
            <person name="LaButti K."/>
            <person name="Lipzen A."/>
            <person name="Andreopoulos W."/>
            <person name="Pangilinan J."/>
            <person name="Riley R."/>
            <person name="Hundley H."/>
            <person name="Na H."/>
            <person name="Barry K."/>
            <person name="Grigoriev I.V."/>
            <person name="Stajich J.E."/>
            <person name="Kennedy P.G."/>
        </authorList>
    </citation>
    <scope>NUCLEOTIDE SEQUENCE</scope>
    <source>
        <strain evidence="1">FC203</strain>
    </source>
</reference>
<dbReference type="EMBL" id="JABBWK010000008">
    <property type="protein sequence ID" value="KAG1904936.1"/>
    <property type="molecule type" value="Genomic_DNA"/>
</dbReference>
<dbReference type="GeneID" id="64670907"/>
<organism evidence="1 2">
    <name type="scientific">Suillus fuscotomentosus</name>
    <dbReference type="NCBI Taxonomy" id="1912939"/>
    <lineage>
        <taxon>Eukaryota</taxon>
        <taxon>Fungi</taxon>
        <taxon>Dikarya</taxon>
        <taxon>Basidiomycota</taxon>
        <taxon>Agaricomycotina</taxon>
        <taxon>Agaricomycetes</taxon>
        <taxon>Agaricomycetidae</taxon>
        <taxon>Boletales</taxon>
        <taxon>Suillineae</taxon>
        <taxon>Suillaceae</taxon>
        <taxon>Suillus</taxon>
    </lineage>
</organism>
<dbReference type="Proteomes" id="UP001195769">
    <property type="component" value="Unassembled WGS sequence"/>
</dbReference>
<gene>
    <name evidence="1" type="ORF">F5891DRAFT_976523</name>
</gene>
<proteinExistence type="predicted"/>
<evidence type="ECO:0000313" key="1">
    <source>
        <dbReference type="EMBL" id="KAG1904936.1"/>
    </source>
</evidence>
<dbReference type="AlphaFoldDB" id="A0AAD4EF68"/>
<evidence type="ECO:0000313" key="2">
    <source>
        <dbReference type="Proteomes" id="UP001195769"/>
    </source>
</evidence>